<feature type="transmembrane region" description="Helical" evidence="6">
    <location>
        <begin position="141"/>
        <end position="167"/>
    </location>
</feature>
<evidence type="ECO:0000256" key="4">
    <source>
        <dbReference type="ARBA" id="ARBA00023136"/>
    </source>
</evidence>
<dbReference type="OrthoDB" id="410267at2759"/>
<feature type="region of interest" description="Disordered" evidence="5">
    <location>
        <begin position="213"/>
        <end position="235"/>
    </location>
</feature>
<dbReference type="AlphaFoldDB" id="A0A9P4S8N2"/>
<feature type="domain" description="Nodulin-like" evidence="7">
    <location>
        <begin position="13"/>
        <end position="198"/>
    </location>
</feature>
<dbReference type="Pfam" id="PF06813">
    <property type="entry name" value="Nodulin-like"/>
    <property type="match status" value="1"/>
</dbReference>
<evidence type="ECO:0000259" key="7">
    <source>
        <dbReference type="Pfam" id="PF06813"/>
    </source>
</evidence>
<feature type="transmembrane region" description="Helical" evidence="6">
    <location>
        <begin position="405"/>
        <end position="426"/>
    </location>
</feature>
<accession>A0A9P4S8N2</accession>
<feature type="transmembrane region" description="Helical" evidence="6">
    <location>
        <begin position="12"/>
        <end position="31"/>
    </location>
</feature>
<dbReference type="InterPro" id="IPR036259">
    <property type="entry name" value="MFS_trans_sf"/>
</dbReference>
<dbReference type="InterPro" id="IPR056555">
    <property type="entry name" value="NFD4_C"/>
</dbReference>
<dbReference type="Pfam" id="PF23262">
    <property type="entry name" value="NFD4_C"/>
    <property type="match status" value="1"/>
</dbReference>
<reference evidence="9" key="1">
    <citation type="journal article" date="2020" name="Stud. Mycol.">
        <title>101 Dothideomycetes genomes: a test case for predicting lifestyles and emergence of pathogens.</title>
        <authorList>
            <person name="Haridas S."/>
            <person name="Albert R."/>
            <person name="Binder M."/>
            <person name="Bloem J."/>
            <person name="Labutti K."/>
            <person name="Salamov A."/>
            <person name="Andreopoulos B."/>
            <person name="Baker S."/>
            <person name="Barry K."/>
            <person name="Bills G."/>
            <person name="Bluhm B."/>
            <person name="Cannon C."/>
            <person name="Castanera R."/>
            <person name="Culley D."/>
            <person name="Daum C."/>
            <person name="Ezra D."/>
            <person name="Gonzalez J."/>
            <person name="Henrissat B."/>
            <person name="Kuo A."/>
            <person name="Liang C."/>
            <person name="Lipzen A."/>
            <person name="Lutzoni F."/>
            <person name="Magnuson J."/>
            <person name="Mondo S."/>
            <person name="Nolan M."/>
            <person name="Ohm R."/>
            <person name="Pangilinan J."/>
            <person name="Park H.-J."/>
            <person name="Ramirez L."/>
            <person name="Alfaro M."/>
            <person name="Sun H."/>
            <person name="Tritt A."/>
            <person name="Yoshinaga Y."/>
            <person name="Zwiers L.-H."/>
            <person name="Turgeon B."/>
            <person name="Goodwin S."/>
            <person name="Spatafora J."/>
            <person name="Crous P."/>
            <person name="Grigoriev I."/>
        </authorList>
    </citation>
    <scope>NUCLEOTIDE SEQUENCE</scope>
    <source>
        <strain evidence="9">CBS 101060</strain>
    </source>
</reference>
<keyword evidence="4 6" id="KW-0472">Membrane</keyword>
<sequence>MAGEDTHRTFRILSVIAATLISLACGTNYAYSAWAPQFARRMQLSATQSNLIGNFGNFGMYASGIPVGLLVDSKGPRPAIAIGGLALGAGYFPIHRTYDNGPGSMSVTLLCFFSFLTGLGSCSAFSACIKTSASNWQRHRGTATAFPLAAFGLSAFFFTSVSGLFFPEDTSDFLLFLSIGTVTLVAVSFLFIRIVPHLHPPYTAVSTFEERAGLGPRRDSNQMTRPKPRPKDYGASSIDLEPGKNFILIIENADETSSLMSKDSGGPGDISPDDEARHHEDLRLHRLDITGMALLSRPEFWQLFVMLGLLTGVGLMTINNIGNDAHALWSHYDDSVDQRFILARQLLHVSTISFFSFTGRLLSGIFSDVLVKKHHMSRFWCLVASASIFTIAQVCAMSIENPHSLWAVSSLTGLAYGALFGVYPALVADSFGVPGLSLNWGFMTLSPVISGNIFNLAYGSIYDKHSVINRDGERECSDGLECYRKAYWVTFAASVIGILVSLWSIKHERDMKRKARQELEDHRA</sequence>
<feature type="transmembrane region" description="Helical" evidence="6">
    <location>
        <begin position="106"/>
        <end position="129"/>
    </location>
</feature>
<comment type="subcellular location">
    <subcellularLocation>
        <location evidence="1">Membrane</location>
        <topology evidence="1">Multi-pass membrane protein</topology>
    </subcellularLocation>
</comment>
<proteinExistence type="predicted"/>
<evidence type="ECO:0000256" key="6">
    <source>
        <dbReference type="SAM" id="Phobius"/>
    </source>
</evidence>
<dbReference type="EMBL" id="MU006100">
    <property type="protein sequence ID" value="KAF2837230.1"/>
    <property type="molecule type" value="Genomic_DNA"/>
</dbReference>
<feature type="transmembrane region" description="Helical" evidence="6">
    <location>
        <begin position="173"/>
        <end position="192"/>
    </location>
</feature>
<feature type="transmembrane region" description="Helical" evidence="6">
    <location>
        <begin position="300"/>
        <end position="321"/>
    </location>
</feature>
<evidence type="ECO:0000256" key="2">
    <source>
        <dbReference type="ARBA" id="ARBA00022692"/>
    </source>
</evidence>
<keyword evidence="10" id="KW-1185">Reference proteome</keyword>
<evidence type="ECO:0000313" key="10">
    <source>
        <dbReference type="Proteomes" id="UP000799429"/>
    </source>
</evidence>
<feature type="transmembrane region" description="Helical" evidence="6">
    <location>
        <begin position="486"/>
        <end position="505"/>
    </location>
</feature>
<protein>
    <submittedName>
        <fullName evidence="9">MFS general substrate transporter</fullName>
    </submittedName>
</protein>
<evidence type="ECO:0000259" key="8">
    <source>
        <dbReference type="Pfam" id="PF23262"/>
    </source>
</evidence>
<feature type="domain" description="NFD4 C-terminal" evidence="8">
    <location>
        <begin position="294"/>
        <end position="509"/>
    </location>
</feature>
<evidence type="ECO:0000256" key="3">
    <source>
        <dbReference type="ARBA" id="ARBA00022989"/>
    </source>
</evidence>
<evidence type="ECO:0000256" key="5">
    <source>
        <dbReference type="SAM" id="MobiDB-lite"/>
    </source>
</evidence>
<evidence type="ECO:0000313" key="9">
    <source>
        <dbReference type="EMBL" id="KAF2837230.1"/>
    </source>
</evidence>
<evidence type="ECO:0000256" key="1">
    <source>
        <dbReference type="ARBA" id="ARBA00004141"/>
    </source>
</evidence>
<keyword evidence="3 6" id="KW-1133">Transmembrane helix</keyword>
<dbReference type="GO" id="GO:0000329">
    <property type="term" value="C:fungal-type vacuole membrane"/>
    <property type="evidence" value="ECO:0007669"/>
    <property type="project" value="TreeGrafter"/>
</dbReference>
<feature type="transmembrane region" description="Helical" evidence="6">
    <location>
        <begin position="438"/>
        <end position="458"/>
    </location>
</feature>
<dbReference type="InterPro" id="IPR010658">
    <property type="entry name" value="Nodulin-like"/>
</dbReference>
<gene>
    <name evidence="9" type="ORF">M501DRAFT_194712</name>
</gene>
<feature type="transmembrane region" description="Helical" evidence="6">
    <location>
        <begin position="379"/>
        <end position="399"/>
    </location>
</feature>
<dbReference type="PANTHER" id="PTHR21576">
    <property type="entry name" value="UNCHARACTERIZED NODULIN-LIKE PROTEIN"/>
    <property type="match status" value="1"/>
</dbReference>
<dbReference type="Gene3D" id="1.20.1250.20">
    <property type="entry name" value="MFS general substrate transporter like domains"/>
    <property type="match status" value="2"/>
</dbReference>
<dbReference type="Proteomes" id="UP000799429">
    <property type="component" value="Unassembled WGS sequence"/>
</dbReference>
<comment type="caution">
    <text evidence="9">The sequence shown here is derived from an EMBL/GenBank/DDBJ whole genome shotgun (WGS) entry which is preliminary data.</text>
</comment>
<dbReference type="PANTHER" id="PTHR21576:SF158">
    <property type="entry name" value="RIBOSOMAL RNA-PROCESSING PROTEIN 12-LIKE CONSERVED DOMAIN-CONTAINING PROTEIN"/>
    <property type="match status" value="1"/>
</dbReference>
<dbReference type="SUPFAM" id="SSF103473">
    <property type="entry name" value="MFS general substrate transporter"/>
    <property type="match status" value="1"/>
</dbReference>
<organism evidence="9 10">
    <name type="scientific">Patellaria atrata CBS 101060</name>
    <dbReference type="NCBI Taxonomy" id="1346257"/>
    <lineage>
        <taxon>Eukaryota</taxon>
        <taxon>Fungi</taxon>
        <taxon>Dikarya</taxon>
        <taxon>Ascomycota</taxon>
        <taxon>Pezizomycotina</taxon>
        <taxon>Dothideomycetes</taxon>
        <taxon>Dothideomycetes incertae sedis</taxon>
        <taxon>Patellariales</taxon>
        <taxon>Patellariaceae</taxon>
        <taxon>Patellaria</taxon>
    </lineage>
</organism>
<keyword evidence="2 6" id="KW-0812">Transmembrane</keyword>
<feature type="transmembrane region" description="Helical" evidence="6">
    <location>
        <begin position="78"/>
        <end position="94"/>
    </location>
</feature>
<name>A0A9P4S8N2_9PEZI</name>